<dbReference type="InterPro" id="IPR025412">
    <property type="entry name" value="DUF4304"/>
</dbReference>
<dbReference type="AlphaFoldDB" id="A0A225SZJ1"/>
<evidence type="ECO:0008006" key="3">
    <source>
        <dbReference type="Google" id="ProtNLM"/>
    </source>
</evidence>
<sequence length="151" mass="17106">MIEKTKFKKIFGEVFSGSGFAKKGQRWLLPGKDAIVVVNLQKSDFAEKFYVNIGIWLRALGESEFPQENHCQIQVRLGSLFAEHVSLIDKACSLELAEQSDIDELLTILRERLVPFCRLSLTLEGLRQHAEAKLFVGALIFKQARDLLEIA</sequence>
<dbReference type="Pfam" id="PF14137">
    <property type="entry name" value="DUF4304"/>
    <property type="match status" value="1"/>
</dbReference>
<gene>
    <name evidence="1" type="ORF">CEJ45_00985</name>
</gene>
<dbReference type="Proteomes" id="UP000214747">
    <property type="component" value="Unassembled WGS sequence"/>
</dbReference>
<accession>A0A225SZJ1</accession>
<dbReference type="EMBL" id="NJGV01000001">
    <property type="protein sequence ID" value="OWY36706.1"/>
    <property type="molecule type" value="Genomic_DNA"/>
</dbReference>
<proteinExistence type="predicted"/>
<keyword evidence="2" id="KW-1185">Reference proteome</keyword>
<protein>
    <recommendedName>
        <fullName evidence="3">DUF4304 domain-containing protein</fullName>
    </recommendedName>
</protein>
<comment type="caution">
    <text evidence="1">The sequence shown here is derived from an EMBL/GenBank/DDBJ whole genome shotgun (WGS) entry which is preliminary data.</text>
</comment>
<organism evidence="1 2">
    <name type="scientific">Herbaspirillum aquaticum</name>
    <dbReference type="NCBI Taxonomy" id="568783"/>
    <lineage>
        <taxon>Bacteria</taxon>
        <taxon>Pseudomonadati</taxon>
        <taxon>Pseudomonadota</taxon>
        <taxon>Betaproteobacteria</taxon>
        <taxon>Burkholderiales</taxon>
        <taxon>Oxalobacteraceae</taxon>
        <taxon>Herbaspirillum</taxon>
    </lineage>
</organism>
<reference evidence="1 2" key="1">
    <citation type="journal article" date="2010" name="Int. J. Syst. Evol. Microbiol.">
        <title>Reclassification of Herbaspirillum putei as a later heterotypic synonym of Herbaspirillum huttiense, with the description of H. huttiense subsp. huttiense subsp. nov. and H. huttiense subsp. putei subsp. nov., comb. nov., and description of Herbaspirillum aquaticum sp. nov.</title>
        <authorList>
            <person name="Dobritsa A.P."/>
            <person name="Reddy M.C."/>
            <person name="Samadpour M."/>
        </authorList>
    </citation>
    <scope>NUCLEOTIDE SEQUENCE [LARGE SCALE GENOMIC DNA]</scope>
    <source>
        <strain evidence="1 2">IEH 4430</strain>
    </source>
</reference>
<evidence type="ECO:0000313" key="1">
    <source>
        <dbReference type="EMBL" id="OWY36706.1"/>
    </source>
</evidence>
<dbReference type="RefSeq" id="WP_088753392.1">
    <property type="nucleotide sequence ID" value="NZ_NJGV01000001.1"/>
</dbReference>
<evidence type="ECO:0000313" key="2">
    <source>
        <dbReference type="Proteomes" id="UP000214747"/>
    </source>
</evidence>
<name>A0A225SZJ1_9BURK</name>